<comment type="catalytic activity">
    <reaction evidence="1">
        <text>Acts on substrates that are at least partially unfolded. The cleavage site P1 residue is normally between a pair of hydrophobic residues, such as Val-|-Val.</text>
        <dbReference type="EC" id="3.4.21.107"/>
    </reaction>
</comment>
<dbReference type="GO" id="GO:0042597">
    <property type="term" value="C:periplasmic space"/>
    <property type="evidence" value="ECO:0007669"/>
    <property type="project" value="UniProtKB-SubCell"/>
</dbReference>
<dbReference type="InterPro" id="IPR001478">
    <property type="entry name" value="PDZ"/>
</dbReference>
<evidence type="ECO:0000256" key="13">
    <source>
        <dbReference type="ARBA" id="ARBA00023016"/>
    </source>
</evidence>
<name>A0A1G6U482_9GAMM</name>
<dbReference type="InterPro" id="IPR011782">
    <property type="entry name" value="Pept_S1C_Do"/>
</dbReference>
<keyword evidence="10" id="KW-0574">Periplasm</keyword>
<comment type="function">
    <text evidence="2">Might be efficient in the degradation of transiently denatured and unfolded proteins which accumulate in the periplasm following stress conditions.</text>
</comment>
<evidence type="ECO:0000256" key="14">
    <source>
        <dbReference type="ARBA" id="ARBA00032850"/>
    </source>
</evidence>
<keyword evidence="7 20" id="KW-0645">Protease</keyword>
<feature type="signal peptide" evidence="18">
    <location>
        <begin position="1"/>
        <end position="24"/>
    </location>
</feature>
<feature type="binding site" evidence="16">
    <location>
        <begin position="213"/>
        <end position="215"/>
    </location>
    <ligand>
        <name>substrate</name>
    </ligand>
</feature>
<dbReference type="CDD" id="cd10839">
    <property type="entry name" value="cpPDZ1_DegP-like"/>
    <property type="match status" value="1"/>
</dbReference>
<dbReference type="NCBIfam" id="TIGR02037">
    <property type="entry name" value="degP_htrA_DO"/>
    <property type="match status" value="1"/>
</dbReference>
<comment type="subcellular location">
    <subcellularLocation>
        <location evidence="3">Periplasm</location>
    </subcellularLocation>
</comment>
<feature type="binding site" evidence="16">
    <location>
        <position position="140"/>
    </location>
    <ligand>
        <name>substrate</name>
    </ligand>
</feature>
<protein>
    <recommendedName>
        <fullName evidence="6">Probable periplasmic serine endoprotease DegP-like</fullName>
        <ecNumber evidence="5">3.4.21.107</ecNumber>
    </recommendedName>
    <alternativeName>
        <fullName evidence="14">Protease Do</fullName>
    </alternativeName>
</protein>
<evidence type="ECO:0000256" key="9">
    <source>
        <dbReference type="ARBA" id="ARBA00022737"/>
    </source>
</evidence>
<reference evidence="20 21" key="1">
    <citation type="submission" date="2016-10" db="EMBL/GenBank/DDBJ databases">
        <authorList>
            <person name="de Groot N.N."/>
        </authorList>
    </citation>
    <scope>NUCLEOTIDE SEQUENCE [LARGE SCALE GENOMIC DNA]</scope>
    <source>
        <strain evidence="20 21">DSM 16957</strain>
    </source>
</reference>
<evidence type="ECO:0000313" key="21">
    <source>
        <dbReference type="Proteomes" id="UP000199603"/>
    </source>
</evidence>
<dbReference type="InterPro" id="IPR001940">
    <property type="entry name" value="Peptidase_S1C"/>
</dbReference>
<keyword evidence="9" id="KW-0677">Repeat</keyword>
<evidence type="ECO:0000256" key="15">
    <source>
        <dbReference type="PIRSR" id="PIRSR611782-1"/>
    </source>
</evidence>
<evidence type="ECO:0000256" key="11">
    <source>
        <dbReference type="ARBA" id="ARBA00022801"/>
    </source>
</evidence>
<dbReference type="GO" id="GO:0006508">
    <property type="term" value="P:proteolysis"/>
    <property type="evidence" value="ECO:0007669"/>
    <property type="project" value="UniProtKB-KW"/>
</dbReference>
<dbReference type="Pfam" id="PF13180">
    <property type="entry name" value="PDZ_2"/>
    <property type="match status" value="2"/>
</dbReference>
<gene>
    <name evidence="20" type="ORF">SAMN04488509_102158</name>
</gene>
<dbReference type="PANTHER" id="PTHR22939:SF130">
    <property type="entry name" value="PERIPLASMIC SERINE ENDOPROTEASE DEGP-LIKE-RELATED"/>
    <property type="match status" value="1"/>
</dbReference>
<evidence type="ECO:0000256" key="17">
    <source>
        <dbReference type="SAM" id="MobiDB-lite"/>
    </source>
</evidence>
<dbReference type="GO" id="GO:0004252">
    <property type="term" value="F:serine-type endopeptidase activity"/>
    <property type="evidence" value="ECO:0007669"/>
    <property type="project" value="InterPro"/>
</dbReference>
<evidence type="ECO:0000256" key="8">
    <source>
        <dbReference type="ARBA" id="ARBA00022729"/>
    </source>
</evidence>
<organism evidence="20 21">
    <name type="scientific">Aquimonas voraii</name>
    <dbReference type="NCBI Taxonomy" id="265719"/>
    <lineage>
        <taxon>Bacteria</taxon>
        <taxon>Pseudomonadati</taxon>
        <taxon>Pseudomonadota</taxon>
        <taxon>Gammaproteobacteria</taxon>
        <taxon>Lysobacterales</taxon>
        <taxon>Lysobacteraceae</taxon>
        <taxon>Aquimonas</taxon>
    </lineage>
</organism>
<evidence type="ECO:0000256" key="4">
    <source>
        <dbReference type="ARBA" id="ARBA00010541"/>
    </source>
</evidence>
<evidence type="ECO:0000256" key="1">
    <source>
        <dbReference type="ARBA" id="ARBA00001772"/>
    </source>
</evidence>
<dbReference type="EC" id="3.4.21.107" evidence="5"/>
<evidence type="ECO:0000256" key="16">
    <source>
        <dbReference type="PIRSR" id="PIRSR611782-2"/>
    </source>
</evidence>
<feature type="active site" description="Charge relay system" evidence="15">
    <location>
        <position position="140"/>
    </location>
</feature>
<keyword evidence="13" id="KW-0346">Stress response</keyword>
<dbReference type="InterPro" id="IPR009003">
    <property type="entry name" value="Peptidase_S1_PA"/>
</dbReference>
<dbReference type="PROSITE" id="PS50106">
    <property type="entry name" value="PDZ"/>
    <property type="match status" value="1"/>
</dbReference>
<dbReference type="EMBL" id="FNAG01000002">
    <property type="protein sequence ID" value="SDD36158.1"/>
    <property type="molecule type" value="Genomic_DNA"/>
</dbReference>
<keyword evidence="12" id="KW-0720">Serine protease</keyword>
<feature type="domain" description="PDZ" evidence="19">
    <location>
        <begin position="271"/>
        <end position="323"/>
    </location>
</feature>
<evidence type="ECO:0000256" key="12">
    <source>
        <dbReference type="ARBA" id="ARBA00022825"/>
    </source>
</evidence>
<dbReference type="Proteomes" id="UP000199603">
    <property type="component" value="Unassembled WGS sequence"/>
</dbReference>
<keyword evidence="21" id="KW-1185">Reference proteome</keyword>
<sequence length="479" mass="50711">MPMSTTHPLHAFWLAAVLALTGRAADAQSLPDFTELVEQAGPSVVNIEATRTAEAAARMGPNNIPQEEMPEIFRRFFEQQPGMPQMPRDRTSMGTGFIISSDGYVLTNHHVIDGADQVIVRLRDRRELEAEVVGSDAQSDVALLKLDETGLPTAKIGESRTLKPGQWMVAIGSPFGFEHSVTAGIVSALGRSSQMTGQQYVPFIQTDVPINRGNSGGPLLNIRGEVVGINSQIFSNTGGYMGVSFAIPIEVAMDVVEQLKDKGFVSRGLLGVQIQEVSREAAQALGLPRPGGALVGGFSPDSVAEKAGIQRGDVILKFGETTINRSSDLPPAVGATRPGTRIDVTVFREGRERVIPVTVGELPRDATAQAGSGSQGERAPANPLGLDVEDLTAEQREQLGLKSGEGVVISAIRGIAGRRAGLTEGDIVLMVGRTGVGSVKAFNEAVKDAKPGEPVMLLIRRGEATQFVTVTPPRADAAD</sequence>
<dbReference type="InterPro" id="IPR036034">
    <property type="entry name" value="PDZ_sf"/>
</dbReference>
<dbReference type="Gene3D" id="2.40.10.120">
    <property type="match status" value="1"/>
</dbReference>
<dbReference type="PANTHER" id="PTHR22939">
    <property type="entry name" value="SERINE PROTEASE FAMILY S1C HTRA-RELATED"/>
    <property type="match status" value="1"/>
</dbReference>
<dbReference type="Pfam" id="PF13365">
    <property type="entry name" value="Trypsin_2"/>
    <property type="match status" value="1"/>
</dbReference>
<evidence type="ECO:0000256" key="2">
    <source>
        <dbReference type="ARBA" id="ARBA00002610"/>
    </source>
</evidence>
<evidence type="ECO:0000259" key="19">
    <source>
        <dbReference type="PROSITE" id="PS50106"/>
    </source>
</evidence>
<keyword evidence="11" id="KW-0378">Hydrolase</keyword>
<evidence type="ECO:0000256" key="7">
    <source>
        <dbReference type="ARBA" id="ARBA00022670"/>
    </source>
</evidence>
<dbReference type="Gene3D" id="2.30.42.10">
    <property type="match status" value="2"/>
</dbReference>
<comment type="similarity">
    <text evidence="4">Belongs to the peptidase S1C family.</text>
</comment>
<feature type="chain" id="PRO_5039448655" description="Probable periplasmic serine endoprotease DegP-like" evidence="18">
    <location>
        <begin position="25"/>
        <end position="479"/>
    </location>
</feature>
<dbReference type="STRING" id="265719.SAMN04488509_102158"/>
<keyword evidence="8 18" id="KW-0732">Signal</keyword>
<evidence type="ECO:0000313" key="20">
    <source>
        <dbReference type="EMBL" id="SDD36158.1"/>
    </source>
</evidence>
<feature type="active site" description="Charge relay system" evidence="15">
    <location>
        <position position="215"/>
    </location>
</feature>
<proteinExistence type="inferred from homology"/>
<evidence type="ECO:0000256" key="10">
    <source>
        <dbReference type="ARBA" id="ARBA00022764"/>
    </source>
</evidence>
<feature type="region of interest" description="Disordered" evidence="17">
    <location>
        <begin position="362"/>
        <end position="382"/>
    </location>
</feature>
<evidence type="ECO:0000256" key="3">
    <source>
        <dbReference type="ARBA" id="ARBA00004418"/>
    </source>
</evidence>
<feature type="binding site" evidence="16">
    <location>
        <position position="110"/>
    </location>
    <ligand>
        <name>substrate</name>
    </ligand>
</feature>
<dbReference type="PRINTS" id="PR00834">
    <property type="entry name" value="PROTEASES2C"/>
</dbReference>
<feature type="active site" description="Charge relay system" evidence="15">
    <location>
        <position position="110"/>
    </location>
</feature>
<dbReference type="SUPFAM" id="SSF50494">
    <property type="entry name" value="Trypsin-like serine proteases"/>
    <property type="match status" value="1"/>
</dbReference>
<evidence type="ECO:0000256" key="5">
    <source>
        <dbReference type="ARBA" id="ARBA00013035"/>
    </source>
</evidence>
<dbReference type="AlphaFoldDB" id="A0A1G6U482"/>
<dbReference type="SMART" id="SM00228">
    <property type="entry name" value="PDZ"/>
    <property type="match status" value="2"/>
</dbReference>
<evidence type="ECO:0000256" key="18">
    <source>
        <dbReference type="SAM" id="SignalP"/>
    </source>
</evidence>
<accession>A0A1G6U482</accession>
<evidence type="ECO:0000256" key="6">
    <source>
        <dbReference type="ARBA" id="ARBA00013958"/>
    </source>
</evidence>
<dbReference type="SUPFAM" id="SSF50156">
    <property type="entry name" value="PDZ domain-like"/>
    <property type="match status" value="2"/>
</dbReference>